<dbReference type="EMBL" id="PTRA01000001">
    <property type="protein sequence ID" value="PQA60902.1"/>
    <property type="molecule type" value="Genomic_DNA"/>
</dbReference>
<dbReference type="InterPro" id="IPR024250">
    <property type="entry name" value="DUF2711"/>
</dbReference>
<accession>A0A2S7IT99</accession>
<gene>
    <name evidence="1" type="ORF">C5O19_15200</name>
</gene>
<protein>
    <submittedName>
        <fullName evidence="1">Uncharacterized protein</fullName>
    </submittedName>
</protein>
<sequence>MIYETPELSIEVKSSLYCGNYRDRPILENYPSFQSCFVCLHPFLKIKADCLDKIKFETGNWPNKAAIEEYCDPLTWTELMRLTGIRGIKSLDRALAFYHRAYRFAEPSEYTKLIRLIEQGRADFIMPQVDELPEILENKLLQKLLSLGYTSVFIYSDTDPKRHSHTIESLLLKLTGLPSHVRIETPDSQILIAQDFDQRFSYILGNQSILTDMAESLDLDGFFCNQYTPESWSYYEIPEIERMDWNEDMGYKVSHD</sequence>
<proteinExistence type="predicted"/>
<keyword evidence="2" id="KW-1185">Reference proteome</keyword>
<comment type="caution">
    <text evidence="1">The sequence shown here is derived from an EMBL/GenBank/DDBJ whole genome shotgun (WGS) entry which is preliminary data.</text>
</comment>
<organism evidence="1 2">
    <name type="scientific">Siphonobacter curvatus</name>
    <dbReference type="NCBI Taxonomy" id="2094562"/>
    <lineage>
        <taxon>Bacteria</taxon>
        <taxon>Pseudomonadati</taxon>
        <taxon>Bacteroidota</taxon>
        <taxon>Cytophagia</taxon>
        <taxon>Cytophagales</taxon>
        <taxon>Cytophagaceae</taxon>
        <taxon>Siphonobacter</taxon>
    </lineage>
</organism>
<reference evidence="2" key="1">
    <citation type="submission" date="2018-02" db="EMBL/GenBank/DDBJ databases">
        <title>Genome sequencing of Solimonas sp. HR-BB.</title>
        <authorList>
            <person name="Lee Y."/>
            <person name="Jeon C.O."/>
        </authorList>
    </citation>
    <scope>NUCLEOTIDE SEQUENCE [LARGE SCALE GENOMIC DNA]</scope>
    <source>
        <strain evidence="2">HR-U</strain>
    </source>
</reference>
<dbReference type="AlphaFoldDB" id="A0A2S7IT99"/>
<dbReference type="Pfam" id="PF10924">
    <property type="entry name" value="DUF2711"/>
    <property type="match status" value="1"/>
</dbReference>
<evidence type="ECO:0000313" key="2">
    <source>
        <dbReference type="Proteomes" id="UP000239590"/>
    </source>
</evidence>
<evidence type="ECO:0000313" key="1">
    <source>
        <dbReference type="EMBL" id="PQA60902.1"/>
    </source>
</evidence>
<dbReference type="OrthoDB" id="995060at2"/>
<name>A0A2S7IT99_9BACT</name>
<dbReference type="RefSeq" id="WP_104713686.1">
    <property type="nucleotide sequence ID" value="NZ_PTRA01000001.1"/>
</dbReference>
<dbReference type="Proteomes" id="UP000239590">
    <property type="component" value="Unassembled WGS sequence"/>
</dbReference>